<reference evidence="2" key="1">
    <citation type="journal article" date="2019" name="Int. J. Syst. Evol. Microbiol.">
        <title>The Global Catalogue of Microorganisms (GCM) 10K type strain sequencing project: providing services to taxonomists for standard genome sequencing and annotation.</title>
        <authorList>
            <consortium name="The Broad Institute Genomics Platform"/>
            <consortium name="The Broad Institute Genome Sequencing Center for Infectious Disease"/>
            <person name="Wu L."/>
            <person name="Ma J."/>
        </authorList>
    </citation>
    <scope>NUCLEOTIDE SEQUENCE [LARGE SCALE GENOMIC DNA]</scope>
    <source>
        <strain evidence="2">KCTC 52127</strain>
    </source>
</reference>
<keyword evidence="2" id="KW-1185">Reference proteome</keyword>
<evidence type="ECO:0008006" key="3">
    <source>
        <dbReference type="Google" id="ProtNLM"/>
    </source>
</evidence>
<dbReference type="RefSeq" id="WP_379666129.1">
    <property type="nucleotide sequence ID" value="NZ_JBHULH010000004.1"/>
</dbReference>
<comment type="caution">
    <text evidence="1">The sequence shown here is derived from an EMBL/GenBank/DDBJ whole genome shotgun (WGS) entry which is preliminary data.</text>
</comment>
<accession>A0ABW5LTS7</accession>
<proteinExistence type="predicted"/>
<dbReference type="EMBL" id="JBHULH010000004">
    <property type="protein sequence ID" value="MFD2567418.1"/>
    <property type="molecule type" value="Genomic_DNA"/>
</dbReference>
<dbReference type="Proteomes" id="UP001597508">
    <property type="component" value="Unassembled WGS sequence"/>
</dbReference>
<gene>
    <name evidence="1" type="ORF">ACFSRZ_08540</name>
</gene>
<organism evidence="1 2">
    <name type="scientific">Pseudotenacibaculum haliotis</name>
    <dbReference type="NCBI Taxonomy" id="1862138"/>
    <lineage>
        <taxon>Bacteria</taxon>
        <taxon>Pseudomonadati</taxon>
        <taxon>Bacteroidota</taxon>
        <taxon>Flavobacteriia</taxon>
        <taxon>Flavobacteriales</taxon>
        <taxon>Flavobacteriaceae</taxon>
        <taxon>Pseudotenacibaculum</taxon>
    </lineage>
</organism>
<sequence length="244" mass="28099">MKKKYIKRITVALVMIFGGILLTHALVFPNETRSIGIFLYDFENDGKLYYRSNVSDEKIAKLQKLVKQAEERVADFWGEKTANPTIIFCDNDSDYKKFGNPAGSPAVTFLKFQGYIVISPDGVDLDILSHEISHVELYERIGFFNKMFDIPIWFDEGLAMQVDHRSYYSIDTLQKLSDNFTKLPKVTAMNSPADFFNGSHKEVMQNFRTAKYEVSQWYSPSVLKQFIEAINSGKSFEEAYKVEQ</sequence>
<protein>
    <recommendedName>
        <fullName evidence="3">Peptidase MA-like domain-containing protein</fullName>
    </recommendedName>
</protein>
<evidence type="ECO:0000313" key="1">
    <source>
        <dbReference type="EMBL" id="MFD2567418.1"/>
    </source>
</evidence>
<evidence type="ECO:0000313" key="2">
    <source>
        <dbReference type="Proteomes" id="UP001597508"/>
    </source>
</evidence>
<name>A0ABW5LTS7_9FLAO</name>